<gene>
    <name evidence="4" type="ORF">ACFO3O_12205</name>
</gene>
<dbReference type="SUPFAM" id="SSF48452">
    <property type="entry name" value="TPR-like"/>
    <property type="match status" value="1"/>
</dbReference>
<dbReference type="Pfam" id="PF12770">
    <property type="entry name" value="CHAT"/>
    <property type="match status" value="1"/>
</dbReference>
<dbReference type="Gene3D" id="1.25.40.10">
    <property type="entry name" value="Tetratricopeptide repeat domain"/>
    <property type="match status" value="1"/>
</dbReference>
<dbReference type="InterPro" id="IPR024983">
    <property type="entry name" value="CHAT_dom"/>
</dbReference>
<keyword evidence="2" id="KW-1133">Transmembrane helix</keyword>
<evidence type="ECO:0000259" key="3">
    <source>
        <dbReference type="Pfam" id="PF12770"/>
    </source>
</evidence>
<dbReference type="Pfam" id="PF14559">
    <property type="entry name" value="TPR_19"/>
    <property type="match status" value="1"/>
</dbReference>
<feature type="repeat" description="TPR" evidence="1">
    <location>
        <begin position="138"/>
        <end position="171"/>
    </location>
</feature>
<comment type="caution">
    <text evidence="4">The sequence shown here is derived from an EMBL/GenBank/DDBJ whole genome shotgun (WGS) entry which is preliminary data.</text>
</comment>
<dbReference type="RefSeq" id="WP_379979169.1">
    <property type="nucleotide sequence ID" value="NZ_JBHSFV010000007.1"/>
</dbReference>
<sequence length="860" mass="97036">MLLVVFCTLTSHAQEDLFYNALDAFLNNPTPQELSKLIQETDTLPISDADSHLAKVVVDCNIAYYQTRYGDIAAAIYRYEAALDRYKAQQLSGYDMVDAAMIPLGNLYTQTNAYTEAEHMIRGYIALSRKANQNNHLLSGLINLSVPLQNQGKYENAIRVLEEAKKLSPENIDIRMNLATNYFSKGDHTQAEALAQEVIASDPNQVNGYKLLAQIAIRQQNYLKGEQRLQKALQVQLSKTSTPQRSLAKIKLLLAQTYASNQNITEAKEQLQQLYRIWFVDYTNDQEFPNETQLFGENTLVDALDLHAELFSFQHKNEEALKAYALAAHVADLLNNDQLQQVSKLRLQASDKVRSEKRLALIYDLYKNEKEEIWLEKALRISERSKSTVVLESSQDKALLSKHANDSLVIAYQHQGVQLSRLETQLWKLRSAQTTNLQQIEELQMAYSNTMLSQRNLRLRIAEKYPTLNTQESSISYPLLKEKVKEKEETVVSYFFGKQAIYQFIIGPATTHFEKIAPDQTARDMIFNICVRYNRYFEDASKINNAPDAFKNDAHALYTLLKLPVTEKIIIIPDGMLAFLPFSTLLTEPSEGVIFDQMSFLLQSTTITYQLSATQYLKAPKTSTKPTSVLGVFPVFEGSELALTYSIEEANAIKEIFPTKLLMRDEAGAEAVFPSNAFKDGITNDYTILHFSTHARGGGFNTPAELQFMGQTITVNELYGLNLQPDLVVLSACETGVGSIATGEGTLSLARGFQYAGAPNLLFSLWKVNDKATSQLMGDFYKNLKDTSSKTISLKQAQQTYLSDKTISNAKKSPYYWGAFVYYGTPEEVVTSFSWIWILGIIIFGLFLMLIVYKKYGITS</sequence>
<keyword evidence="2" id="KW-0812">Transmembrane</keyword>
<evidence type="ECO:0000313" key="5">
    <source>
        <dbReference type="Proteomes" id="UP001596043"/>
    </source>
</evidence>
<protein>
    <submittedName>
        <fullName evidence="4">CHAT domain-containing protein</fullName>
    </submittedName>
</protein>
<evidence type="ECO:0000256" key="2">
    <source>
        <dbReference type="SAM" id="Phobius"/>
    </source>
</evidence>
<dbReference type="Proteomes" id="UP001596043">
    <property type="component" value="Unassembled WGS sequence"/>
</dbReference>
<dbReference type="PROSITE" id="PS50005">
    <property type="entry name" value="TPR"/>
    <property type="match status" value="1"/>
</dbReference>
<dbReference type="SMART" id="SM00028">
    <property type="entry name" value="TPR"/>
    <property type="match status" value="3"/>
</dbReference>
<keyword evidence="1" id="KW-0802">TPR repeat</keyword>
<dbReference type="InterPro" id="IPR011990">
    <property type="entry name" value="TPR-like_helical_dom_sf"/>
</dbReference>
<feature type="domain" description="CHAT" evidence="3">
    <location>
        <begin position="559"/>
        <end position="824"/>
    </location>
</feature>
<keyword evidence="5" id="KW-1185">Reference proteome</keyword>
<evidence type="ECO:0000256" key="1">
    <source>
        <dbReference type="PROSITE-ProRule" id="PRU00339"/>
    </source>
</evidence>
<dbReference type="EMBL" id="JBHSFV010000007">
    <property type="protein sequence ID" value="MFC4634677.1"/>
    <property type="molecule type" value="Genomic_DNA"/>
</dbReference>
<accession>A0ABV9HXX4</accession>
<evidence type="ECO:0000313" key="4">
    <source>
        <dbReference type="EMBL" id="MFC4634677.1"/>
    </source>
</evidence>
<organism evidence="4 5">
    <name type="scientific">Dokdonia ponticola</name>
    <dbReference type="NCBI Taxonomy" id="2041041"/>
    <lineage>
        <taxon>Bacteria</taxon>
        <taxon>Pseudomonadati</taxon>
        <taxon>Bacteroidota</taxon>
        <taxon>Flavobacteriia</taxon>
        <taxon>Flavobacteriales</taxon>
        <taxon>Flavobacteriaceae</taxon>
        <taxon>Dokdonia</taxon>
    </lineage>
</organism>
<proteinExistence type="predicted"/>
<keyword evidence="2" id="KW-0472">Membrane</keyword>
<dbReference type="PANTHER" id="PTHR10098">
    <property type="entry name" value="RAPSYN-RELATED"/>
    <property type="match status" value="1"/>
</dbReference>
<dbReference type="InterPro" id="IPR019734">
    <property type="entry name" value="TPR_rpt"/>
</dbReference>
<reference evidence="5" key="1">
    <citation type="journal article" date="2019" name="Int. J. Syst. Evol. Microbiol.">
        <title>The Global Catalogue of Microorganisms (GCM) 10K type strain sequencing project: providing services to taxonomists for standard genome sequencing and annotation.</title>
        <authorList>
            <consortium name="The Broad Institute Genomics Platform"/>
            <consortium name="The Broad Institute Genome Sequencing Center for Infectious Disease"/>
            <person name="Wu L."/>
            <person name="Ma J."/>
        </authorList>
    </citation>
    <scope>NUCLEOTIDE SEQUENCE [LARGE SCALE GENOMIC DNA]</scope>
    <source>
        <strain evidence="5">YJ-61-S</strain>
    </source>
</reference>
<dbReference type="PANTHER" id="PTHR10098:SF108">
    <property type="entry name" value="TETRATRICOPEPTIDE REPEAT PROTEIN 28"/>
    <property type="match status" value="1"/>
</dbReference>
<feature type="transmembrane region" description="Helical" evidence="2">
    <location>
        <begin position="835"/>
        <end position="853"/>
    </location>
</feature>
<name>A0ABV9HXX4_9FLAO</name>